<keyword evidence="1" id="KW-0175">Coiled coil</keyword>
<feature type="coiled-coil region" evidence="1">
    <location>
        <begin position="338"/>
        <end position="372"/>
    </location>
</feature>
<gene>
    <name evidence="2" type="ORF">A2725_00015</name>
</gene>
<organism evidence="2 3">
    <name type="scientific">Candidatus Magasanikbacteria bacterium RIFCSPHIGHO2_01_FULL_33_34</name>
    <dbReference type="NCBI Taxonomy" id="1798671"/>
    <lineage>
        <taxon>Bacteria</taxon>
        <taxon>Candidatus Magasanikiibacteriota</taxon>
    </lineage>
</organism>
<reference evidence="2 3" key="1">
    <citation type="journal article" date="2016" name="Nat. Commun.">
        <title>Thousands of microbial genomes shed light on interconnected biogeochemical processes in an aquifer system.</title>
        <authorList>
            <person name="Anantharaman K."/>
            <person name="Brown C.T."/>
            <person name="Hug L.A."/>
            <person name="Sharon I."/>
            <person name="Castelle C.J."/>
            <person name="Probst A.J."/>
            <person name="Thomas B.C."/>
            <person name="Singh A."/>
            <person name="Wilkins M.J."/>
            <person name="Karaoz U."/>
            <person name="Brodie E.L."/>
            <person name="Williams K.H."/>
            <person name="Hubbard S.S."/>
            <person name="Banfield J.F."/>
        </authorList>
    </citation>
    <scope>NUCLEOTIDE SEQUENCE [LARGE SCALE GENOMIC DNA]</scope>
</reference>
<dbReference type="Proteomes" id="UP000177067">
    <property type="component" value="Unassembled WGS sequence"/>
</dbReference>
<proteinExistence type="predicted"/>
<evidence type="ECO:0000256" key="1">
    <source>
        <dbReference type="SAM" id="Coils"/>
    </source>
</evidence>
<name>A0A1F6LKW0_9BACT</name>
<evidence type="ECO:0000313" key="3">
    <source>
        <dbReference type="Proteomes" id="UP000177067"/>
    </source>
</evidence>
<dbReference type="SUPFAM" id="SSF69304">
    <property type="entry name" value="Tricorn protease N-terminal domain"/>
    <property type="match status" value="1"/>
</dbReference>
<evidence type="ECO:0008006" key="4">
    <source>
        <dbReference type="Google" id="ProtNLM"/>
    </source>
</evidence>
<comment type="caution">
    <text evidence="2">The sequence shown here is derived from an EMBL/GenBank/DDBJ whole genome shotgun (WGS) entry which is preliminary data.</text>
</comment>
<dbReference type="AlphaFoldDB" id="A0A1F6LKW0"/>
<evidence type="ECO:0000313" key="2">
    <source>
        <dbReference type="EMBL" id="OGH60022.1"/>
    </source>
</evidence>
<sequence>MQNLRYNKIILNWIVPTLIAGLIFFIVKPALAEIVVSEELALYVINNDLEVGDETVDGYRQVYYVFNGEKVFVTDFDRKNSRNPMVNKEYVVWVTEINGAGQIFLYHIPTDTKTALTNSSTNLDPEVDVNGNVVWKRWVDDRWQIFFFDGISVSQLTEGDVSVDPDIEGDKIVFSRQDDNKEWRAVEFNIDNRQVNLLSRGQESKSIKIIDGEVVFPIKIAREEKEKEEREKKLLRQQIEQDHVFEESLREEETLGEDFIEIEIEDDSDGIEEESVINEDGGVDGEDIMIDEVEEILDENVEEIEDSIVESEPEEVLPTEPEIVTEEDIIAELEEEPIIDDEEEIVEIVEIVEEVEEEIIEEEEILPQEESEITEEQTEEVVVEIPIDLIEEIAEELVVEEEIIEEEIILEEESEVIE</sequence>
<protein>
    <recommendedName>
        <fullName evidence="4">DUF5050 domain-containing protein</fullName>
    </recommendedName>
</protein>
<dbReference type="EMBL" id="MFPS01000003">
    <property type="protein sequence ID" value="OGH60022.1"/>
    <property type="molecule type" value="Genomic_DNA"/>
</dbReference>
<accession>A0A1F6LKW0</accession>